<gene>
    <name evidence="2" type="ORF">COLO4_29430</name>
</gene>
<protein>
    <recommendedName>
        <fullName evidence="4">Kelch repeat type 1</fullName>
    </recommendedName>
</protein>
<dbReference type="InterPro" id="IPR012871">
    <property type="entry name" value="DUF1668_ORYSA"/>
</dbReference>
<dbReference type="EMBL" id="AWUE01020354">
    <property type="protein sequence ID" value="OMO68739.1"/>
    <property type="molecule type" value="Genomic_DNA"/>
</dbReference>
<keyword evidence="3" id="KW-1185">Reference proteome</keyword>
<evidence type="ECO:0000256" key="1">
    <source>
        <dbReference type="SAM" id="MobiDB-lite"/>
    </source>
</evidence>
<evidence type="ECO:0000313" key="2">
    <source>
        <dbReference type="EMBL" id="OMO68739.1"/>
    </source>
</evidence>
<name>A0A1R3HEG1_9ROSI</name>
<dbReference type="SUPFAM" id="SSF117281">
    <property type="entry name" value="Kelch motif"/>
    <property type="match status" value="1"/>
</dbReference>
<accession>A0A1R3HEG1</accession>
<dbReference type="AlphaFoldDB" id="A0A1R3HEG1"/>
<feature type="region of interest" description="Disordered" evidence="1">
    <location>
        <begin position="1"/>
        <end position="27"/>
    </location>
</feature>
<reference evidence="3" key="1">
    <citation type="submission" date="2013-09" db="EMBL/GenBank/DDBJ databases">
        <title>Corchorus olitorius genome sequencing.</title>
        <authorList>
            <person name="Alam M."/>
            <person name="Haque M.S."/>
            <person name="Islam M.S."/>
            <person name="Emdad E.M."/>
            <person name="Islam M.M."/>
            <person name="Ahmed B."/>
            <person name="Halim A."/>
            <person name="Hossen Q.M.M."/>
            <person name="Hossain M.Z."/>
            <person name="Ahmed R."/>
            <person name="Khan M.M."/>
            <person name="Islam R."/>
            <person name="Rashid M.M."/>
            <person name="Khan S.A."/>
            <person name="Rahman M.S."/>
            <person name="Alam M."/>
            <person name="Yahiya A.S."/>
            <person name="Khan M.S."/>
            <person name="Azam M.S."/>
            <person name="Haque T."/>
            <person name="Lashkar M.Z.H."/>
            <person name="Akhand A.I."/>
            <person name="Morshed G."/>
            <person name="Roy S."/>
            <person name="Uddin K.S."/>
            <person name="Rabeya T."/>
            <person name="Hossain A.S."/>
            <person name="Chowdhury A."/>
            <person name="Snigdha A.R."/>
            <person name="Mortoza M.S."/>
            <person name="Matin S.A."/>
            <person name="Hoque S.M.E."/>
            <person name="Islam M.K."/>
            <person name="Roy D.K."/>
            <person name="Haider R."/>
            <person name="Moosa M.M."/>
            <person name="Elias S.M."/>
            <person name="Hasan A.M."/>
            <person name="Jahan S."/>
            <person name="Shafiuddin M."/>
            <person name="Mahmood N."/>
            <person name="Shommy N.S."/>
        </authorList>
    </citation>
    <scope>NUCLEOTIDE SEQUENCE [LARGE SCALE GENOMIC DNA]</scope>
    <source>
        <strain evidence="3">cv. O-4</strain>
    </source>
</reference>
<evidence type="ECO:0008006" key="4">
    <source>
        <dbReference type="Google" id="ProtNLM"/>
    </source>
</evidence>
<dbReference type="OrthoDB" id="1148980at2759"/>
<proteinExistence type="predicted"/>
<organism evidence="2 3">
    <name type="scientific">Corchorus olitorius</name>
    <dbReference type="NCBI Taxonomy" id="93759"/>
    <lineage>
        <taxon>Eukaryota</taxon>
        <taxon>Viridiplantae</taxon>
        <taxon>Streptophyta</taxon>
        <taxon>Embryophyta</taxon>
        <taxon>Tracheophyta</taxon>
        <taxon>Spermatophyta</taxon>
        <taxon>Magnoliopsida</taxon>
        <taxon>eudicotyledons</taxon>
        <taxon>Gunneridae</taxon>
        <taxon>Pentapetalae</taxon>
        <taxon>rosids</taxon>
        <taxon>malvids</taxon>
        <taxon>Malvales</taxon>
        <taxon>Malvaceae</taxon>
        <taxon>Grewioideae</taxon>
        <taxon>Apeibeae</taxon>
        <taxon>Corchorus</taxon>
    </lineage>
</organism>
<dbReference type="InterPro" id="IPR015915">
    <property type="entry name" value="Kelch-typ_b-propeller"/>
</dbReference>
<evidence type="ECO:0000313" key="3">
    <source>
        <dbReference type="Proteomes" id="UP000187203"/>
    </source>
</evidence>
<comment type="caution">
    <text evidence="2">The sequence shown here is derived from an EMBL/GenBank/DDBJ whole genome shotgun (WGS) entry which is preliminary data.</text>
</comment>
<feature type="compositionally biased region" description="Basic residues" evidence="1">
    <location>
        <begin position="11"/>
        <end position="21"/>
    </location>
</feature>
<dbReference type="Pfam" id="PF07893">
    <property type="entry name" value="DUF1668"/>
    <property type="match status" value="1"/>
</dbReference>
<dbReference type="Proteomes" id="UP000187203">
    <property type="component" value="Unassembled WGS sequence"/>
</dbReference>
<dbReference type="Gene3D" id="2.120.10.80">
    <property type="entry name" value="Kelch-type beta propeller"/>
    <property type="match status" value="1"/>
</dbReference>
<sequence>MQEMKPSSQKRDRKRKRRGNRHSTEAAPPLSPSVILFYNHRDSRVYSFSVYALNVAAVLEDNGDDTNSLPPPLFRFERKKFPTIPGYAALGSKIYIFGGFNSAEACKDNPALGAYSLDTYVFDTTEHLPPPSDDPKAFLLKGPSLNAPKTNPISVVFKGKIYVFPRRFSRQAVLLTSRTPVLGPKCEVLDPDHGSWTALPDPPLLDQHDRVKSRKDYTVVAYAVYDGMFVASTARGIYCLNLDNPIKWNHLPLLAGFNRFPFIGKAISLDEKHYLAIHPSQHLLVKHDFTSEEGLVKEEDSLDLQPGNQRYYNVDYNMVYLGDDKLLVIRSGLDKPLRKCPFVEESTNFITYNIIQLKNKKKKKNQSGLVQLASSTFIMADNPGTCGHPVACFPM</sequence>